<dbReference type="SUPFAM" id="SSF81296">
    <property type="entry name" value="E set domains"/>
    <property type="match status" value="1"/>
</dbReference>
<accession>A0AAD4H8U9</accession>
<dbReference type="EMBL" id="JAAAIL010000233">
    <property type="protein sequence ID" value="KAG0277947.1"/>
    <property type="molecule type" value="Genomic_DNA"/>
</dbReference>
<evidence type="ECO:0000313" key="4">
    <source>
        <dbReference type="EMBL" id="KAG0277947.1"/>
    </source>
</evidence>
<dbReference type="AlphaFoldDB" id="A0AAD4H8U9"/>
<evidence type="ECO:0000256" key="1">
    <source>
        <dbReference type="ARBA" id="ARBA00016056"/>
    </source>
</evidence>
<keyword evidence="2" id="KW-0732">Signal</keyword>
<proteinExistence type="predicted"/>
<feature type="signal peptide" evidence="2">
    <location>
        <begin position="1"/>
        <end position="20"/>
    </location>
</feature>
<feature type="domain" description="MD-2-related lipid-recognition" evidence="3">
    <location>
        <begin position="27"/>
        <end position="114"/>
    </location>
</feature>
<dbReference type="Pfam" id="PF02221">
    <property type="entry name" value="E1_DerP2_DerF2"/>
    <property type="match status" value="1"/>
</dbReference>
<comment type="caution">
    <text evidence="4">The sequence shown here is derived from an EMBL/GenBank/DDBJ whole genome shotgun (WGS) entry which is preliminary data.</text>
</comment>
<name>A0AAD4H8U9_9FUNG</name>
<dbReference type="InterPro" id="IPR003172">
    <property type="entry name" value="ML_dom"/>
</dbReference>
<dbReference type="Proteomes" id="UP001194580">
    <property type="component" value="Unassembled WGS sequence"/>
</dbReference>
<evidence type="ECO:0000256" key="2">
    <source>
        <dbReference type="SAM" id="SignalP"/>
    </source>
</evidence>
<keyword evidence="5" id="KW-1185">Reference proteome</keyword>
<reference evidence="4" key="1">
    <citation type="journal article" date="2020" name="Fungal Divers.">
        <title>Resolving the Mortierellaceae phylogeny through synthesis of multi-gene phylogenetics and phylogenomics.</title>
        <authorList>
            <person name="Vandepol N."/>
            <person name="Liber J."/>
            <person name="Desiro A."/>
            <person name="Na H."/>
            <person name="Kennedy M."/>
            <person name="Barry K."/>
            <person name="Grigoriev I.V."/>
            <person name="Miller A.N."/>
            <person name="O'Donnell K."/>
            <person name="Stajich J.E."/>
            <person name="Bonito G."/>
        </authorList>
    </citation>
    <scope>NUCLEOTIDE SEQUENCE</scope>
    <source>
        <strain evidence="4">NRRL 28262</strain>
    </source>
</reference>
<protein>
    <recommendedName>
        <fullName evidence="1">Phosphatidylglycerol/phosphatidylinositol transfer protein</fullName>
    </recommendedName>
</protein>
<dbReference type="InterPro" id="IPR014756">
    <property type="entry name" value="Ig_E-set"/>
</dbReference>
<evidence type="ECO:0000313" key="5">
    <source>
        <dbReference type="Proteomes" id="UP001194580"/>
    </source>
</evidence>
<evidence type="ECO:0000259" key="3">
    <source>
        <dbReference type="Pfam" id="PF02221"/>
    </source>
</evidence>
<gene>
    <name evidence="4" type="ORF">BGZ95_005030</name>
</gene>
<feature type="chain" id="PRO_5041917558" description="Phosphatidylglycerol/phosphatidylinositol transfer protein" evidence="2">
    <location>
        <begin position="21"/>
        <end position="133"/>
    </location>
</feature>
<sequence length="133" mass="14401">MKLAVVLVAFASAVISSVSAQAHSFNNLTKCQANSVDQVSVTSIELTPFPICIKEKYCISITGNSQAPITQGAIVYQEVIIAGRMYPHDPETDLCKFLAESGNPCPIPAGPVSLKVCFNNPGYFRENLYLLNF</sequence>
<organism evidence="4 5">
    <name type="scientific">Linnemannia exigua</name>
    <dbReference type="NCBI Taxonomy" id="604196"/>
    <lineage>
        <taxon>Eukaryota</taxon>
        <taxon>Fungi</taxon>
        <taxon>Fungi incertae sedis</taxon>
        <taxon>Mucoromycota</taxon>
        <taxon>Mortierellomycotina</taxon>
        <taxon>Mortierellomycetes</taxon>
        <taxon>Mortierellales</taxon>
        <taxon>Mortierellaceae</taxon>
        <taxon>Linnemannia</taxon>
    </lineage>
</organism>